<comment type="caution">
    <text evidence="1">The sequence shown here is derived from an EMBL/GenBank/DDBJ whole genome shotgun (WGS) entry which is preliminary data.</text>
</comment>
<dbReference type="Pfam" id="PF05954">
    <property type="entry name" value="Phage_GPD"/>
    <property type="match status" value="1"/>
</dbReference>
<gene>
    <name evidence="1" type="ORF">CAL26_05870</name>
</gene>
<reference evidence="1" key="1">
    <citation type="submission" date="2017-05" db="EMBL/GenBank/DDBJ databases">
        <title>Complete and WGS of Bordetella genogroups.</title>
        <authorList>
            <person name="Spilker T."/>
            <person name="Lipuma J."/>
        </authorList>
    </citation>
    <scope>NUCLEOTIDE SEQUENCE</scope>
    <source>
        <strain evidence="1">AU21707</strain>
    </source>
</reference>
<evidence type="ECO:0000313" key="2">
    <source>
        <dbReference type="Proteomes" id="UP000216857"/>
    </source>
</evidence>
<keyword evidence="2" id="KW-1185">Reference proteome</keyword>
<dbReference type="OrthoDB" id="4070623at2"/>
<name>A0A261RPH0_9BORD</name>
<sequence>MASRLDSLSITECRGGEADQLDIVLHDNDGLLEIPRLGVTLRVFLGWEQTGLVDKGTFVVDEVEYSGPPDQITLRARSANLAAALRTRTERSFHGKTINDIVSTVAKAHGLDPVVGQSFGNVVVPHIDQTNESDVAFLNRIGKRYDAVATVKEGRLLFLSIDKGKTASGADMPTVVLSRADGDGFRFHVADRDAYTGVRAYWQDKAGGTRRNVVVGVIGNAKRMRSVFGSEQDALDNARAEWQRIQRGTATLQFDLAYGRPELVPQAKIQFPAMKAPMGGITWLVSRIVHKLDENGLTSSLEAETVEAVALQQEADDAAALDGEATDG</sequence>
<evidence type="ECO:0000313" key="1">
    <source>
        <dbReference type="EMBL" id="OZI26946.1"/>
    </source>
</evidence>
<accession>A0A261RPH0</accession>
<organism evidence="1 2">
    <name type="scientific">Bordetella genomosp. 9</name>
    <dbReference type="NCBI Taxonomy" id="1416803"/>
    <lineage>
        <taxon>Bacteria</taxon>
        <taxon>Pseudomonadati</taxon>
        <taxon>Pseudomonadota</taxon>
        <taxon>Betaproteobacteria</taxon>
        <taxon>Burkholderiales</taxon>
        <taxon>Alcaligenaceae</taxon>
        <taxon>Bordetella</taxon>
    </lineage>
</organism>
<dbReference type="EMBL" id="NEVJ01000001">
    <property type="protein sequence ID" value="OZI26946.1"/>
    <property type="molecule type" value="Genomic_DNA"/>
</dbReference>
<dbReference type="SUPFAM" id="SSF69279">
    <property type="entry name" value="Phage tail proteins"/>
    <property type="match status" value="1"/>
</dbReference>
<dbReference type="Proteomes" id="UP000216857">
    <property type="component" value="Unassembled WGS sequence"/>
</dbReference>
<proteinExistence type="predicted"/>
<dbReference type="AlphaFoldDB" id="A0A261RPH0"/>
<protein>
    <submittedName>
        <fullName evidence="1">Late control protein</fullName>
    </submittedName>
</protein>